<protein>
    <recommendedName>
        <fullName evidence="2">guanylate cyclase</fullName>
        <ecNumber evidence="2">4.6.1.2</ecNumber>
    </recommendedName>
</protein>
<reference evidence="14" key="1">
    <citation type="submission" date="2022-03" db="EMBL/GenBank/DDBJ databases">
        <authorList>
            <person name="Martin C."/>
        </authorList>
    </citation>
    <scope>NUCLEOTIDE SEQUENCE</scope>
</reference>
<dbReference type="GO" id="GO:0000166">
    <property type="term" value="F:nucleotide binding"/>
    <property type="evidence" value="ECO:0007669"/>
    <property type="project" value="UniProtKB-KW"/>
</dbReference>
<dbReference type="GO" id="GO:0035556">
    <property type="term" value="P:intracellular signal transduction"/>
    <property type="evidence" value="ECO:0007669"/>
    <property type="project" value="InterPro"/>
</dbReference>
<keyword evidence="9" id="KW-0141">cGMP biosynthesis</keyword>
<dbReference type="InterPro" id="IPR013587">
    <property type="entry name" value="Nitrate/nitrite_sensing"/>
</dbReference>
<evidence type="ECO:0000256" key="5">
    <source>
        <dbReference type="ARBA" id="ARBA00022741"/>
    </source>
</evidence>
<proteinExistence type="inferred from homology"/>
<keyword evidence="3 12" id="KW-0812">Transmembrane</keyword>
<dbReference type="Pfam" id="PF00211">
    <property type="entry name" value="Guanylate_cyc"/>
    <property type="match status" value="1"/>
</dbReference>
<keyword evidence="7 12" id="KW-0472">Membrane</keyword>
<evidence type="ECO:0000256" key="12">
    <source>
        <dbReference type="SAM" id="Phobius"/>
    </source>
</evidence>
<evidence type="ECO:0000313" key="15">
    <source>
        <dbReference type="Proteomes" id="UP000749559"/>
    </source>
</evidence>
<comment type="similarity">
    <text evidence="10">Belongs to the adenylyl cyclase class-4/guanylyl cyclase family.</text>
</comment>
<feature type="compositionally biased region" description="Basic and acidic residues" evidence="11">
    <location>
        <begin position="46"/>
        <end position="55"/>
    </location>
</feature>
<evidence type="ECO:0000256" key="8">
    <source>
        <dbReference type="ARBA" id="ARBA00023239"/>
    </source>
</evidence>
<feature type="transmembrane region" description="Helical" evidence="12">
    <location>
        <begin position="390"/>
        <end position="411"/>
    </location>
</feature>
<comment type="subcellular location">
    <subcellularLocation>
        <location evidence="1">Membrane</location>
        <topology evidence="1">Single-pass type I membrane protein</topology>
    </subcellularLocation>
</comment>
<dbReference type="Pfam" id="PF08376">
    <property type="entry name" value="NIT"/>
    <property type="match status" value="1"/>
</dbReference>
<dbReference type="GO" id="GO:0004016">
    <property type="term" value="F:adenylate cyclase activity"/>
    <property type="evidence" value="ECO:0007669"/>
    <property type="project" value="TreeGrafter"/>
</dbReference>
<dbReference type="InterPro" id="IPR018297">
    <property type="entry name" value="A/G_cyclase_CS"/>
</dbReference>
<comment type="caution">
    <text evidence="14">The sequence shown here is derived from an EMBL/GenBank/DDBJ whole genome shotgun (WGS) entry which is preliminary data.</text>
</comment>
<feature type="transmembrane region" description="Helical" evidence="12">
    <location>
        <begin position="95"/>
        <end position="117"/>
    </location>
</feature>
<dbReference type="PROSITE" id="PS00452">
    <property type="entry name" value="GUANYLATE_CYCLASE_1"/>
    <property type="match status" value="1"/>
</dbReference>
<dbReference type="GO" id="GO:0001653">
    <property type="term" value="F:peptide receptor activity"/>
    <property type="evidence" value="ECO:0007669"/>
    <property type="project" value="TreeGrafter"/>
</dbReference>
<evidence type="ECO:0000256" key="7">
    <source>
        <dbReference type="ARBA" id="ARBA00023136"/>
    </source>
</evidence>
<evidence type="ECO:0000256" key="11">
    <source>
        <dbReference type="SAM" id="MobiDB-lite"/>
    </source>
</evidence>
<keyword evidence="8 10" id="KW-0456">Lyase</keyword>
<organism evidence="14 15">
    <name type="scientific">Owenia fusiformis</name>
    <name type="common">Polychaete worm</name>
    <dbReference type="NCBI Taxonomy" id="6347"/>
    <lineage>
        <taxon>Eukaryota</taxon>
        <taxon>Metazoa</taxon>
        <taxon>Spiralia</taxon>
        <taxon>Lophotrochozoa</taxon>
        <taxon>Annelida</taxon>
        <taxon>Polychaeta</taxon>
        <taxon>Sedentaria</taxon>
        <taxon>Canalipalpata</taxon>
        <taxon>Sabellida</taxon>
        <taxon>Oweniida</taxon>
        <taxon>Oweniidae</taxon>
        <taxon>Owenia</taxon>
    </lineage>
</organism>
<dbReference type="SMART" id="SM00044">
    <property type="entry name" value="CYCc"/>
    <property type="match status" value="1"/>
</dbReference>
<evidence type="ECO:0000256" key="9">
    <source>
        <dbReference type="ARBA" id="ARBA00023293"/>
    </source>
</evidence>
<dbReference type="GO" id="GO:0007168">
    <property type="term" value="P:receptor guanylyl cyclase signaling pathway"/>
    <property type="evidence" value="ECO:0007669"/>
    <property type="project" value="TreeGrafter"/>
</dbReference>
<evidence type="ECO:0000256" key="4">
    <source>
        <dbReference type="ARBA" id="ARBA00022729"/>
    </source>
</evidence>
<dbReference type="InterPro" id="IPR011645">
    <property type="entry name" value="HNOB_dom_associated"/>
</dbReference>
<evidence type="ECO:0000256" key="1">
    <source>
        <dbReference type="ARBA" id="ARBA00004479"/>
    </source>
</evidence>
<dbReference type="SUPFAM" id="SSF55073">
    <property type="entry name" value="Nucleotide cyclase"/>
    <property type="match status" value="1"/>
</dbReference>
<evidence type="ECO:0000256" key="3">
    <source>
        <dbReference type="ARBA" id="ARBA00022692"/>
    </source>
</evidence>
<sequence>MTSLESDGAYWKAGMPTKRRVGPDNGKNKMGKRSTAVAPENMLEIGKNEKNDRKLSSYSTNSDSSNFSMMGNSKHKTGRCYVDPVSHRGKTIQMLTMLIMTFIPIAGMVAYGISYVANAIDAENQLHIIERQVDSVKATDELVHALQLERAATVYVLATNGSDTWSLNKYYNETDQALLSTVDWLKDLDIVSIKEYSTKEDFHEHLQFHRTHLQVNHTFIYRDMSFYTEAIRLMVDFLIAFTQDAKHGIIWRPLVASKMIIRANENIGKVLAAGIDYFIKGALPLEDYRFFVSNVALARDNIATFQKYSETATKLYEEIYLTNTNLQTSVETYLDLVIANNITEECLPCAINFDLNISEYLHILKVIKEAVKKEIIDLVITEMAKAKSDVAIGVITFCIMFTLSPVVVTMVHRLTSRLQGYAKDVSIKSQELKKAKKRSDELLYQMLPKTVAHQLKHNQSVSAEYFDDVTVFFSDIVGFTSLSAISSPMQVVDFLNALYSFFDRKIQKYDVYKVETIGDAYMVASGVPQQNGIYHAQEIALLALDLLEGTHTFQIPHLPNEKLLMRVGLHSGKSLQLRIGLHTGPCAAGVVGSAMPRYCLFGDTVNTASRMESSGLPLKIHVSINCKQTLDKIGGFLTEYRGTIDLKGKGPMETYWLNGKIGNVKRGARVPIQSDYVMPRSDSPPLGYKVPQIESLTMGYKIPDVDIDSKRPGYKIPEEDEKVDEYGIPCVPSTFPYADVEAFEGTSSVVQGKMIGNVISSEPQLKQRRPLTSVNDAGVSMPSTSSMKVSENVGSGYKSEGIFSRSTNIYDQASLYFSSCGTSRVQHFQQEEMITPQEELFEGYDGKTIVL</sequence>
<dbReference type="Gene3D" id="6.10.250.780">
    <property type="match status" value="1"/>
</dbReference>
<name>A0A8J1UTC6_OWEFU</name>
<dbReference type="GO" id="GO:0005886">
    <property type="term" value="C:plasma membrane"/>
    <property type="evidence" value="ECO:0007669"/>
    <property type="project" value="TreeGrafter"/>
</dbReference>
<evidence type="ECO:0000313" key="14">
    <source>
        <dbReference type="EMBL" id="CAH1780241.1"/>
    </source>
</evidence>
<accession>A0A8J1UTC6</accession>
<feature type="compositionally biased region" description="Low complexity" evidence="11">
    <location>
        <begin position="56"/>
        <end position="68"/>
    </location>
</feature>
<dbReference type="PROSITE" id="PS50125">
    <property type="entry name" value="GUANYLATE_CYCLASE_2"/>
    <property type="match status" value="1"/>
</dbReference>
<keyword evidence="5" id="KW-0547">Nucleotide-binding</keyword>
<evidence type="ECO:0000256" key="2">
    <source>
        <dbReference type="ARBA" id="ARBA00012202"/>
    </source>
</evidence>
<dbReference type="PANTHER" id="PTHR11920">
    <property type="entry name" value="GUANYLYL CYCLASE"/>
    <property type="match status" value="1"/>
</dbReference>
<dbReference type="Gene3D" id="3.30.70.1230">
    <property type="entry name" value="Nucleotide cyclase"/>
    <property type="match status" value="1"/>
</dbReference>
<gene>
    <name evidence="14" type="ORF">OFUS_LOCUS6958</name>
</gene>
<evidence type="ECO:0000256" key="10">
    <source>
        <dbReference type="RuleBase" id="RU000405"/>
    </source>
</evidence>
<dbReference type="InterPro" id="IPR050401">
    <property type="entry name" value="Cyclic_nucleotide_synthase"/>
</dbReference>
<keyword evidence="6 12" id="KW-1133">Transmembrane helix</keyword>
<dbReference type="Pfam" id="PF07701">
    <property type="entry name" value="HNOBA"/>
    <property type="match status" value="1"/>
</dbReference>
<dbReference type="Proteomes" id="UP000749559">
    <property type="component" value="Unassembled WGS sequence"/>
</dbReference>
<dbReference type="InterPro" id="IPR029787">
    <property type="entry name" value="Nucleotide_cyclase"/>
</dbReference>
<feature type="region of interest" description="Disordered" evidence="11">
    <location>
        <begin position="772"/>
        <end position="791"/>
    </location>
</feature>
<keyword evidence="4" id="KW-0732">Signal</keyword>
<evidence type="ECO:0000259" key="13">
    <source>
        <dbReference type="PROSITE" id="PS50125"/>
    </source>
</evidence>
<feature type="domain" description="Guanylate cyclase" evidence="13">
    <location>
        <begin position="470"/>
        <end position="612"/>
    </location>
</feature>
<dbReference type="CDD" id="cd07302">
    <property type="entry name" value="CHD"/>
    <property type="match status" value="1"/>
</dbReference>
<dbReference type="PANTHER" id="PTHR11920:SF499">
    <property type="entry name" value="GUANYLATE CYCLASE DOMAIN-CONTAINING PROTEIN"/>
    <property type="match status" value="1"/>
</dbReference>
<dbReference type="GO" id="GO:0004383">
    <property type="term" value="F:guanylate cyclase activity"/>
    <property type="evidence" value="ECO:0007669"/>
    <property type="project" value="UniProtKB-EC"/>
</dbReference>
<keyword evidence="15" id="KW-1185">Reference proteome</keyword>
<dbReference type="OrthoDB" id="6127067at2759"/>
<dbReference type="EC" id="4.6.1.2" evidence="2"/>
<dbReference type="EMBL" id="CAIIXF020000003">
    <property type="protein sequence ID" value="CAH1780241.1"/>
    <property type="molecule type" value="Genomic_DNA"/>
</dbReference>
<dbReference type="AlphaFoldDB" id="A0A8J1UTC6"/>
<dbReference type="InterPro" id="IPR001054">
    <property type="entry name" value="A/G_cyclase"/>
</dbReference>
<feature type="region of interest" description="Disordered" evidence="11">
    <location>
        <begin position="1"/>
        <end position="71"/>
    </location>
</feature>
<evidence type="ECO:0000256" key="6">
    <source>
        <dbReference type="ARBA" id="ARBA00022989"/>
    </source>
</evidence>